<evidence type="ECO:0000256" key="1">
    <source>
        <dbReference type="ARBA" id="ARBA00009981"/>
    </source>
</evidence>
<dbReference type="RefSeq" id="WP_012175202.1">
    <property type="nucleotide sequence ID" value="NC_009943.1"/>
</dbReference>
<dbReference type="InterPro" id="IPR051416">
    <property type="entry name" value="phD-YefM_TA_antitoxins"/>
</dbReference>
<dbReference type="Gene3D" id="3.40.1620.10">
    <property type="entry name" value="YefM-like domain"/>
    <property type="match status" value="1"/>
</dbReference>
<sequence length="78" mass="8742">MMEVNVKEAREKISALLDRTQKGEEISILRRGKKVARLLPAADAEKRLPDLDSFRASITSKGGSLSRAVIDGRNEERY</sequence>
<proteinExistence type="inferred from homology"/>
<dbReference type="Pfam" id="PF02604">
    <property type="entry name" value="PhdYeFM_antitox"/>
    <property type="match status" value="1"/>
</dbReference>
<dbReference type="Proteomes" id="UP000008561">
    <property type="component" value="Chromosome"/>
</dbReference>
<dbReference type="PANTHER" id="PTHR35377">
    <property type="entry name" value="ANTITOXIN VAPB49-RELATED-RELATED"/>
    <property type="match status" value="1"/>
</dbReference>
<dbReference type="NCBIfam" id="TIGR01552">
    <property type="entry name" value="phd_fam"/>
    <property type="match status" value="1"/>
</dbReference>
<accession>A9A0W1</accession>
<dbReference type="EMBL" id="CP000859">
    <property type="protein sequence ID" value="ABW67586.1"/>
    <property type="molecule type" value="Genomic_DNA"/>
</dbReference>
<dbReference type="KEGG" id="dol:Dole_1782"/>
<evidence type="ECO:0000256" key="2">
    <source>
        <dbReference type="RuleBase" id="RU362080"/>
    </source>
</evidence>
<dbReference type="InterPro" id="IPR036165">
    <property type="entry name" value="YefM-like_sf"/>
</dbReference>
<keyword evidence="4" id="KW-1185">Reference proteome</keyword>
<protein>
    <recommendedName>
        <fullName evidence="2">Antitoxin</fullName>
    </recommendedName>
</protein>
<dbReference type="PANTHER" id="PTHR35377:SF8">
    <property type="entry name" value="ANTITOXIN VAPB22"/>
    <property type="match status" value="1"/>
</dbReference>
<dbReference type="eggNOG" id="COG4118">
    <property type="taxonomic scope" value="Bacteria"/>
</dbReference>
<organism evidence="3 4">
    <name type="scientific">Desulfosudis oleivorans (strain DSM 6200 / JCM 39069 / Hxd3)</name>
    <name type="common">Desulfococcus oleovorans</name>
    <dbReference type="NCBI Taxonomy" id="96561"/>
    <lineage>
        <taxon>Bacteria</taxon>
        <taxon>Pseudomonadati</taxon>
        <taxon>Thermodesulfobacteriota</taxon>
        <taxon>Desulfobacteria</taxon>
        <taxon>Desulfobacterales</taxon>
        <taxon>Desulfosudaceae</taxon>
        <taxon>Desulfosudis</taxon>
    </lineage>
</organism>
<dbReference type="SUPFAM" id="SSF143120">
    <property type="entry name" value="YefM-like"/>
    <property type="match status" value="1"/>
</dbReference>
<evidence type="ECO:0000313" key="4">
    <source>
        <dbReference type="Proteomes" id="UP000008561"/>
    </source>
</evidence>
<dbReference type="HOGENOM" id="CLU_163140_7_1_7"/>
<evidence type="ECO:0000313" key="3">
    <source>
        <dbReference type="EMBL" id="ABW67586.1"/>
    </source>
</evidence>
<comment type="similarity">
    <text evidence="1 2">Belongs to the phD/YefM antitoxin family.</text>
</comment>
<dbReference type="InterPro" id="IPR006442">
    <property type="entry name" value="Antitoxin_Phd/YefM"/>
</dbReference>
<dbReference type="OrthoDB" id="9800503at2"/>
<reference evidence="3 4" key="1">
    <citation type="submission" date="2007-10" db="EMBL/GenBank/DDBJ databases">
        <title>Complete sequence of Desulfococcus oleovorans Hxd3.</title>
        <authorList>
            <consortium name="US DOE Joint Genome Institute"/>
            <person name="Copeland A."/>
            <person name="Lucas S."/>
            <person name="Lapidus A."/>
            <person name="Barry K."/>
            <person name="Glavina del Rio T."/>
            <person name="Dalin E."/>
            <person name="Tice H."/>
            <person name="Pitluck S."/>
            <person name="Kiss H."/>
            <person name="Brettin T."/>
            <person name="Bruce D."/>
            <person name="Detter J.C."/>
            <person name="Han C."/>
            <person name="Schmutz J."/>
            <person name="Larimer F."/>
            <person name="Land M."/>
            <person name="Hauser L."/>
            <person name="Kyrpides N."/>
            <person name="Kim E."/>
            <person name="Wawrik B."/>
            <person name="Richardson P."/>
        </authorList>
    </citation>
    <scope>NUCLEOTIDE SEQUENCE [LARGE SCALE GENOMIC DNA]</scope>
    <source>
        <strain evidence="4">DSM 6200 / JCM 39069 / Hxd3</strain>
    </source>
</reference>
<comment type="function">
    <text evidence="2">Antitoxin component of a type II toxin-antitoxin (TA) system.</text>
</comment>
<gene>
    <name evidence="3" type="ordered locus">Dole_1782</name>
</gene>
<name>A9A0W1_DESOH</name>
<dbReference type="AlphaFoldDB" id="A9A0W1"/>